<dbReference type="Gene3D" id="6.10.340.10">
    <property type="match status" value="1"/>
</dbReference>
<dbReference type="InterPro" id="IPR050428">
    <property type="entry name" value="TCS_sensor_his_kinase"/>
</dbReference>
<keyword evidence="10" id="KW-0472">Membrane</keyword>
<dbReference type="InterPro" id="IPR003660">
    <property type="entry name" value="HAMP_dom"/>
</dbReference>
<evidence type="ECO:0000313" key="13">
    <source>
        <dbReference type="EMBL" id="MBL7255455.1"/>
    </source>
</evidence>
<dbReference type="SUPFAM" id="SSF47384">
    <property type="entry name" value="Homodimeric domain of signal transducing histidine kinase"/>
    <property type="match status" value="1"/>
</dbReference>
<comment type="subcellular location">
    <subcellularLocation>
        <location evidence="2">Cell membrane</location>
    </subcellularLocation>
</comment>
<evidence type="ECO:0000256" key="8">
    <source>
        <dbReference type="ARBA" id="ARBA00022989"/>
    </source>
</evidence>
<reference evidence="13 14" key="1">
    <citation type="submission" date="2021-01" db="EMBL/GenBank/DDBJ databases">
        <title>Actinoplanes sp. nov. LDG1-01 isolated from lichen.</title>
        <authorList>
            <person name="Saeng-In P."/>
            <person name="Phongsopitanun W."/>
            <person name="Kanchanasin P."/>
            <person name="Yuki M."/>
            <person name="Kudo T."/>
            <person name="Ohkuma M."/>
            <person name="Tanasupawat S."/>
        </authorList>
    </citation>
    <scope>NUCLEOTIDE SEQUENCE [LARGE SCALE GENOMIC DNA]</scope>
    <source>
        <strain evidence="13 14">LDG1-01</strain>
    </source>
</reference>
<dbReference type="Gene3D" id="3.30.565.10">
    <property type="entry name" value="Histidine kinase-like ATPase, C-terminal domain"/>
    <property type="match status" value="1"/>
</dbReference>
<evidence type="ECO:0000256" key="2">
    <source>
        <dbReference type="ARBA" id="ARBA00004236"/>
    </source>
</evidence>
<dbReference type="CDD" id="cd00075">
    <property type="entry name" value="HATPase"/>
    <property type="match status" value="1"/>
</dbReference>
<evidence type="ECO:0000256" key="5">
    <source>
        <dbReference type="ARBA" id="ARBA00022679"/>
    </source>
</evidence>
<feature type="domain" description="HAMP" evidence="12">
    <location>
        <begin position="323"/>
        <end position="375"/>
    </location>
</feature>
<feature type="domain" description="Histidine kinase" evidence="11">
    <location>
        <begin position="383"/>
        <end position="597"/>
    </location>
</feature>
<dbReference type="SMART" id="SM00388">
    <property type="entry name" value="HisKA"/>
    <property type="match status" value="1"/>
</dbReference>
<dbReference type="Pfam" id="PF00512">
    <property type="entry name" value="HisKA"/>
    <property type="match status" value="1"/>
</dbReference>
<keyword evidence="8" id="KW-1133">Transmembrane helix</keyword>
<keyword evidence="9" id="KW-0902">Two-component regulatory system</keyword>
<comment type="caution">
    <text evidence="13">The sequence shown here is derived from an EMBL/GenBank/DDBJ whole genome shotgun (WGS) entry which is preliminary data.</text>
</comment>
<proteinExistence type="predicted"/>
<organism evidence="13 14">
    <name type="scientific">Paractinoplanes lichenicola</name>
    <dbReference type="NCBI Taxonomy" id="2802976"/>
    <lineage>
        <taxon>Bacteria</taxon>
        <taxon>Bacillati</taxon>
        <taxon>Actinomycetota</taxon>
        <taxon>Actinomycetes</taxon>
        <taxon>Micromonosporales</taxon>
        <taxon>Micromonosporaceae</taxon>
        <taxon>Paractinoplanes</taxon>
    </lineage>
</organism>
<evidence type="ECO:0000313" key="14">
    <source>
        <dbReference type="Proteomes" id="UP000598996"/>
    </source>
</evidence>
<sequence>MSFRVRIFALVMLVAVSAIGATAFLTLQLTQREVSKAVESQNLYRAEIVEEIQEFGRAHGRWPGLDGLVTDLSDRTGLHIRVQTADDGIVLVDSDIQAKRASGPVQPIAYPIDALPPITVPLVMTEAEARRQISPATYQKLRLVPSNIFGATPTDPLFGTTAALVLRQAAQFRTGLVLVRCLNETLGDEDALGLASAPYVTPDQLKRSPECTRRALTKVLSDDEWFFSYWDFYFQCAGVRQDTAFLPDRIRAPGAAPSPSAKEIITCVSQAYTDTVVTSAAVPLELYLGGRGGIDLAEFGRPGIAGAAGLIVVALIGTFLIARQVSSPVRRLTGASQMLAAGQLDARVRIKGRGELARLGTSFNSMAAAVQQSEEQQRRLIADVAHEMRTPLSNLRGYLEGLSDGVIEPSRELFVSLHEETMLQSRILDDLQVLALAEAGDLGYTKAPVDLAELASGSVTAHRAVAAEAQVALTVDASAPVWVEADQDRIRQVLGNLLTNAIRYTDKQGQVLVRVRAEGGEGVLTVQDTGVGIAASDLPHVFDRFWRADPARQRATGGTGLGLTIAHRIVTDHGGRIEVESRQHVGTTFTVRLISSREDPGAAFD</sequence>
<dbReference type="EMBL" id="JAENHO010000004">
    <property type="protein sequence ID" value="MBL7255455.1"/>
    <property type="molecule type" value="Genomic_DNA"/>
</dbReference>
<dbReference type="RefSeq" id="WP_202991974.1">
    <property type="nucleotide sequence ID" value="NZ_JAENHO010000004.1"/>
</dbReference>
<dbReference type="Gene3D" id="1.10.287.130">
    <property type="match status" value="1"/>
</dbReference>
<dbReference type="PANTHER" id="PTHR45436:SF5">
    <property type="entry name" value="SENSOR HISTIDINE KINASE TRCS"/>
    <property type="match status" value="1"/>
</dbReference>
<evidence type="ECO:0000256" key="3">
    <source>
        <dbReference type="ARBA" id="ARBA00012438"/>
    </source>
</evidence>
<evidence type="ECO:0000256" key="4">
    <source>
        <dbReference type="ARBA" id="ARBA00022553"/>
    </source>
</evidence>
<keyword evidence="4" id="KW-0597">Phosphoprotein</keyword>
<dbReference type="SUPFAM" id="SSF158472">
    <property type="entry name" value="HAMP domain-like"/>
    <property type="match status" value="1"/>
</dbReference>
<evidence type="ECO:0000256" key="1">
    <source>
        <dbReference type="ARBA" id="ARBA00000085"/>
    </source>
</evidence>
<dbReference type="Pfam" id="PF02518">
    <property type="entry name" value="HATPase_c"/>
    <property type="match status" value="1"/>
</dbReference>
<dbReference type="SMART" id="SM00304">
    <property type="entry name" value="HAMP"/>
    <property type="match status" value="1"/>
</dbReference>
<dbReference type="CDD" id="cd06225">
    <property type="entry name" value="HAMP"/>
    <property type="match status" value="1"/>
</dbReference>
<accession>A0ABS1VLD8</accession>
<evidence type="ECO:0000256" key="9">
    <source>
        <dbReference type="ARBA" id="ARBA00023012"/>
    </source>
</evidence>
<dbReference type="PROSITE" id="PS50109">
    <property type="entry name" value="HIS_KIN"/>
    <property type="match status" value="1"/>
</dbReference>
<dbReference type="InterPro" id="IPR005467">
    <property type="entry name" value="His_kinase_dom"/>
</dbReference>
<keyword evidence="14" id="KW-1185">Reference proteome</keyword>
<dbReference type="PROSITE" id="PS50885">
    <property type="entry name" value="HAMP"/>
    <property type="match status" value="1"/>
</dbReference>
<evidence type="ECO:0000259" key="12">
    <source>
        <dbReference type="PROSITE" id="PS50885"/>
    </source>
</evidence>
<dbReference type="InterPro" id="IPR003661">
    <property type="entry name" value="HisK_dim/P_dom"/>
</dbReference>
<name>A0ABS1VLD8_9ACTN</name>
<dbReference type="EC" id="2.7.13.3" evidence="3"/>
<dbReference type="InterPro" id="IPR036890">
    <property type="entry name" value="HATPase_C_sf"/>
</dbReference>
<dbReference type="PRINTS" id="PR00344">
    <property type="entry name" value="BCTRLSENSOR"/>
</dbReference>
<gene>
    <name evidence="13" type="ORF">JKJ07_14140</name>
</gene>
<evidence type="ECO:0000259" key="11">
    <source>
        <dbReference type="PROSITE" id="PS50109"/>
    </source>
</evidence>
<evidence type="ECO:0000256" key="6">
    <source>
        <dbReference type="ARBA" id="ARBA00022692"/>
    </source>
</evidence>
<dbReference type="PANTHER" id="PTHR45436">
    <property type="entry name" value="SENSOR HISTIDINE KINASE YKOH"/>
    <property type="match status" value="1"/>
</dbReference>
<keyword evidence="7" id="KW-0418">Kinase</keyword>
<dbReference type="Pfam" id="PF00672">
    <property type="entry name" value="HAMP"/>
    <property type="match status" value="1"/>
</dbReference>
<protein>
    <recommendedName>
        <fullName evidence="3">histidine kinase</fullName>
        <ecNumber evidence="3">2.7.13.3</ecNumber>
    </recommendedName>
</protein>
<evidence type="ECO:0000256" key="10">
    <source>
        <dbReference type="ARBA" id="ARBA00023136"/>
    </source>
</evidence>
<dbReference type="SUPFAM" id="SSF55874">
    <property type="entry name" value="ATPase domain of HSP90 chaperone/DNA topoisomerase II/histidine kinase"/>
    <property type="match status" value="1"/>
</dbReference>
<dbReference type="CDD" id="cd00082">
    <property type="entry name" value="HisKA"/>
    <property type="match status" value="1"/>
</dbReference>
<dbReference type="InterPro" id="IPR036097">
    <property type="entry name" value="HisK_dim/P_sf"/>
</dbReference>
<dbReference type="SMART" id="SM00387">
    <property type="entry name" value="HATPase_c"/>
    <property type="match status" value="1"/>
</dbReference>
<dbReference type="InterPro" id="IPR003594">
    <property type="entry name" value="HATPase_dom"/>
</dbReference>
<keyword evidence="6" id="KW-0812">Transmembrane</keyword>
<dbReference type="InterPro" id="IPR004358">
    <property type="entry name" value="Sig_transdc_His_kin-like_C"/>
</dbReference>
<evidence type="ECO:0000256" key="7">
    <source>
        <dbReference type="ARBA" id="ARBA00022777"/>
    </source>
</evidence>
<comment type="catalytic activity">
    <reaction evidence="1">
        <text>ATP + protein L-histidine = ADP + protein N-phospho-L-histidine.</text>
        <dbReference type="EC" id="2.7.13.3"/>
    </reaction>
</comment>
<dbReference type="Proteomes" id="UP000598996">
    <property type="component" value="Unassembled WGS sequence"/>
</dbReference>
<keyword evidence="5" id="KW-0808">Transferase</keyword>